<proteinExistence type="predicted"/>
<dbReference type="Proteomes" id="UP000217257">
    <property type="component" value="Chromosome"/>
</dbReference>
<evidence type="ECO:0000313" key="2">
    <source>
        <dbReference type="Proteomes" id="UP000217257"/>
    </source>
</evidence>
<reference evidence="1 2" key="1">
    <citation type="submission" date="2017-06" db="EMBL/GenBank/DDBJ databases">
        <title>Sequencing and comparative analysis of myxobacterial genomes.</title>
        <authorList>
            <person name="Rupp O."/>
            <person name="Goesmann A."/>
            <person name="Sogaard-Andersen L."/>
        </authorList>
    </citation>
    <scope>NUCLEOTIDE SEQUENCE [LARGE SCALE GENOMIC DNA]</scope>
    <source>
        <strain evidence="1 2">DSM 52655</strain>
    </source>
</reference>
<dbReference type="EMBL" id="CP022098">
    <property type="protein sequence ID" value="ATB43492.1"/>
    <property type="molecule type" value="Genomic_DNA"/>
</dbReference>
<organism evidence="1 2">
    <name type="scientific">Cystobacter fuscus</name>
    <dbReference type="NCBI Taxonomy" id="43"/>
    <lineage>
        <taxon>Bacteria</taxon>
        <taxon>Pseudomonadati</taxon>
        <taxon>Myxococcota</taxon>
        <taxon>Myxococcia</taxon>
        <taxon>Myxococcales</taxon>
        <taxon>Cystobacterineae</taxon>
        <taxon>Archangiaceae</taxon>
        <taxon>Cystobacter</taxon>
    </lineage>
</organism>
<sequence length="59" mass="6650">MLSTTALHWLPAERLVALYHQPGRLVRPGGMFLNGDNIPFSHRPSPFQRLAEQARRAAV</sequence>
<gene>
    <name evidence="1" type="ORF">CYFUS_008972</name>
</gene>
<dbReference type="InterPro" id="IPR029063">
    <property type="entry name" value="SAM-dependent_MTases_sf"/>
</dbReference>
<keyword evidence="1" id="KW-0489">Methyltransferase</keyword>
<keyword evidence="1" id="KW-0808">Transferase</keyword>
<evidence type="ECO:0000313" key="1">
    <source>
        <dbReference type="EMBL" id="ATB43492.1"/>
    </source>
</evidence>
<protein>
    <submittedName>
        <fullName evidence="1">Methyltransferase</fullName>
    </submittedName>
</protein>
<dbReference type="RefSeq" id="WP_095990898.1">
    <property type="nucleotide sequence ID" value="NZ_CP022098.1"/>
</dbReference>
<dbReference type="AlphaFoldDB" id="A0A250JJ40"/>
<name>A0A250JJ40_9BACT</name>
<dbReference type="Gene3D" id="3.40.50.150">
    <property type="entry name" value="Vaccinia Virus protein VP39"/>
    <property type="match status" value="1"/>
</dbReference>
<dbReference type="GO" id="GO:0032259">
    <property type="term" value="P:methylation"/>
    <property type="evidence" value="ECO:0007669"/>
    <property type="project" value="UniProtKB-KW"/>
</dbReference>
<dbReference type="KEGG" id="cfus:CYFUS_008972"/>
<dbReference type="GO" id="GO:0008168">
    <property type="term" value="F:methyltransferase activity"/>
    <property type="evidence" value="ECO:0007669"/>
    <property type="project" value="UniProtKB-KW"/>
</dbReference>
<accession>A0A250JJ40</accession>